<dbReference type="EMBL" id="JABCKV010000027">
    <property type="protein sequence ID" value="KAG5646038.1"/>
    <property type="molecule type" value="Genomic_DNA"/>
</dbReference>
<accession>A0A9P7GC74</accession>
<feature type="compositionally biased region" description="Low complexity" evidence="4">
    <location>
        <begin position="260"/>
        <end position="281"/>
    </location>
</feature>
<dbReference type="InterPro" id="IPR001452">
    <property type="entry name" value="SH3_domain"/>
</dbReference>
<feature type="region of interest" description="Disordered" evidence="4">
    <location>
        <begin position="232"/>
        <end position="303"/>
    </location>
</feature>
<dbReference type="Proteomes" id="UP000775547">
    <property type="component" value="Unassembled WGS sequence"/>
</dbReference>
<reference evidence="6" key="1">
    <citation type="submission" date="2020-07" db="EMBL/GenBank/DDBJ databases">
        <authorList>
            <person name="Nieuwenhuis M."/>
            <person name="Van De Peppel L.J.J."/>
        </authorList>
    </citation>
    <scope>NUCLEOTIDE SEQUENCE</scope>
    <source>
        <strain evidence="6">AP01</strain>
        <tissue evidence="6">Mycelium</tissue>
    </source>
</reference>
<gene>
    <name evidence="6" type="ORF">DXG03_004461</name>
</gene>
<keyword evidence="2 3" id="KW-0728">SH3 domain</keyword>
<feature type="domain" description="SH3" evidence="5">
    <location>
        <begin position="413"/>
        <end position="472"/>
    </location>
</feature>
<protein>
    <recommendedName>
        <fullName evidence="5">SH3 domain-containing protein</fullName>
    </recommendedName>
</protein>
<dbReference type="PANTHER" id="PTHR15629">
    <property type="entry name" value="SH3YL1 PROTEIN"/>
    <property type="match status" value="1"/>
</dbReference>
<keyword evidence="7" id="KW-1185">Reference proteome</keyword>
<comment type="similarity">
    <text evidence="1">Belongs to the SH3YL1 family.</text>
</comment>
<dbReference type="PROSITE" id="PS50002">
    <property type="entry name" value="SH3"/>
    <property type="match status" value="1"/>
</dbReference>
<dbReference type="Gene3D" id="2.30.30.40">
    <property type="entry name" value="SH3 Domains"/>
    <property type="match status" value="1"/>
</dbReference>
<feature type="compositionally biased region" description="Low complexity" evidence="4">
    <location>
        <begin position="356"/>
        <end position="372"/>
    </location>
</feature>
<dbReference type="GO" id="GO:0051666">
    <property type="term" value="P:actin cortical patch localization"/>
    <property type="evidence" value="ECO:0007669"/>
    <property type="project" value="TreeGrafter"/>
</dbReference>
<dbReference type="PRINTS" id="PR00452">
    <property type="entry name" value="SH3DOMAIN"/>
</dbReference>
<reference evidence="6" key="2">
    <citation type="submission" date="2021-10" db="EMBL/GenBank/DDBJ databases">
        <title>Phylogenomics reveals ancestral predisposition of the termite-cultivated fungus Termitomyces towards a domesticated lifestyle.</title>
        <authorList>
            <person name="Auxier B."/>
            <person name="Grum-Grzhimaylo A."/>
            <person name="Cardenas M.E."/>
            <person name="Lodge J.D."/>
            <person name="Laessoe T."/>
            <person name="Pedersen O."/>
            <person name="Smith M.E."/>
            <person name="Kuyper T.W."/>
            <person name="Franco-Molano E.A."/>
            <person name="Baroni T.J."/>
            <person name="Aanen D.K."/>
        </authorList>
    </citation>
    <scope>NUCLEOTIDE SEQUENCE</scope>
    <source>
        <strain evidence="6">AP01</strain>
        <tissue evidence="6">Mycelium</tissue>
    </source>
</reference>
<dbReference type="GO" id="GO:0051015">
    <property type="term" value="F:actin filament binding"/>
    <property type="evidence" value="ECO:0007669"/>
    <property type="project" value="TreeGrafter"/>
</dbReference>
<dbReference type="InterPro" id="IPR051702">
    <property type="entry name" value="SH3_domain_YSC84-like"/>
</dbReference>
<dbReference type="SUPFAM" id="SSF50044">
    <property type="entry name" value="SH3-domain"/>
    <property type="match status" value="1"/>
</dbReference>
<dbReference type="CDD" id="cd11842">
    <property type="entry name" value="SH3_Ysc84p_like"/>
    <property type="match status" value="1"/>
</dbReference>
<dbReference type="SMART" id="SM00326">
    <property type="entry name" value="SH3"/>
    <property type="match status" value="1"/>
</dbReference>
<evidence type="ECO:0000256" key="1">
    <source>
        <dbReference type="ARBA" id="ARBA00007761"/>
    </source>
</evidence>
<dbReference type="InterPro" id="IPR033643">
    <property type="entry name" value="SYLF_SH3YL1-like"/>
</dbReference>
<dbReference type="InterPro" id="IPR036028">
    <property type="entry name" value="SH3-like_dom_sf"/>
</dbReference>
<evidence type="ECO:0000256" key="2">
    <source>
        <dbReference type="ARBA" id="ARBA00022443"/>
    </source>
</evidence>
<name>A0A9P7GC74_9AGAR</name>
<dbReference type="InterPro" id="IPR007461">
    <property type="entry name" value="Ysc84_actin-binding"/>
</dbReference>
<sequence>MKLNSPIPQPLTKECTKAARIFKSFVDGSNNGLDGVIPRSVLENARGFAIFTIFKAGFLFSARAGSGIVIAKLDDGTWSAPSAIGTAGVGVGGQVGAEMTDFLIVLNTRSAIRSFMSSGSVTLGGNLSVALGPLGRNGEALGSLNTSGKVAAMYSYSKTRGLFGGISVEGSVIVERQDANSIAYRSPVTARMLLGGAVPPPEWSQFLIQTLETCTGLPGNRKWVQEGTADGPYTFGGISSPGAEPGPSYLRKKSKDTKSSKSSFPPNSWGSSKDSGSYFSSAPSQASTRRGHVTTWDQGDSSFPFESQARFESDFDPAPQPMRHSRLTQSVSYSSITPLDMSYDNPSHSNRRHSRSYSANPRSSSPSAPFATSALTTDYAGTDSNWSPYDDHDDDRPLPYVAPELIQPLQPHKGIARAIALYNYQAVELGDLSFSKGDVIVIVQKSNSNDDWWTGRIGSRQGIFPANFVEVV</sequence>
<evidence type="ECO:0000259" key="5">
    <source>
        <dbReference type="PROSITE" id="PS50002"/>
    </source>
</evidence>
<dbReference type="GO" id="GO:0030479">
    <property type="term" value="C:actin cortical patch"/>
    <property type="evidence" value="ECO:0007669"/>
    <property type="project" value="TreeGrafter"/>
</dbReference>
<evidence type="ECO:0000256" key="4">
    <source>
        <dbReference type="SAM" id="MobiDB-lite"/>
    </source>
</evidence>
<dbReference type="AlphaFoldDB" id="A0A9P7GC74"/>
<dbReference type="Pfam" id="PF00018">
    <property type="entry name" value="SH3_1"/>
    <property type="match status" value="1"/>
</dbReference>
<evidence type="ECO:0000256" key="3">
    <source>
        <dbReference type="PROSITE-ProRule" id="PRU00192"/>
    </source>
</evidence>
<comment type="caution">
    <text evidence="6">The sequence shown here is derived from an EMBL/GenBank/DDBJ whole genome shotgun (WGS) entry which is preliminary data.</text>
</comment>
<dbReference type="GO" id="GO:0035091">
    <property type="term" value="F:phosphatidylinositol binding"/>
    <property type="evidence" value="ECO:0007669"/>
    <property type="project" value="TreeGrafter"/>
</dbReference>
<dbReference type="PANTHER" id="PTHR15629:SF2">
    <property type="entry name" value="SH3 DOMAIN-CONTAINING YSC84-LIKE PROTEIN 1"/>
    <property type="match status" value="1"/>
</dbReference>
<dbReference type="FunFam" id="2.30.30.40:FF:000100">
    <property type="entry name" value="SH3 domain-containing YSC84-like protein 1"/>
    <property type="match status" value="1"/>
</dbReference>
<organism evidence="6 7">
    <name type="scientific">Asterophora parasitica</name>
    <dbReference type="NCBI Taxonomy" id="117018"/>
    <lineage>
        <taxon>Eukaryota</taxon>
        <taxon>Fungi</taxon>
        <taxon>Dikarya</taxon>
        <taxon>Basidiomycota</taxon>
        <taxon>Agaricomycotina</taxon>
        <taxon>Agaricomycetes</taxon>
        <taxon>Agaricomycetidae</taxon>
        <taxon>Agaricales</taxon>
        <taxon>Tricholomatineae</taxon>
        <taxon>Lyophyllaceae</taxon>
        <taxon>Asterophora</taxon>
    </lineage>
</organism>
<evidence type="ECO:0000313" key="6">
    <source>
        <dbReference type="EMBL" id="KAG5646038.1"/>
    </source>
</evidence>
<evidence type="ECO:0000313" key="7">
    <source>
        <dbReference type="Proteomes" id="UP000775547"/>
    </source>
</evidence>
<dbReference type="Pfam" id="PF04366">
    <property type="entry name" value="Ysc84"/>
    <property type="match status" value="1"/>
</dbReference>
<dbReference type="CDD" id="cd11525">
    <property type="entry name" value="SYLF_SH3YL1_like"/>
    <property type="match status" value="1"/>
</dbReference>
<dbReference type="OrthoDB" id="443981at2759"/>
<proteinExistence type="inferred from homology"/>
<dbReference type="GO" id="GO:0051017">
    <property type="term" value="P:actin filament bundle assembly"/>
    <property type="evidence" value="ECO:0007669"/>
    <property type="project" value="TreeGrafter"/>
</dbReference>
<feature type="region of interest" description="Disordered" evidence="4">
    <location>
        <begin position="337"/>
        <end position="372"/>
    </location>
</feature>